<dbReference type="Pfam" id="PF09505">
    <property type="entry name" value="Dimeth_Pyl"/>
    <property type="match status" value="1"/>
</dbReference>
<dbReference type="GO" id="GO:0015948">
    <property type="term" value="P:methanogenesis"/>
    <property type="evidence" value="ECO:0007669"/>
    <property type="project" value="UniProtKB-KW"/>
</dbReference>
<keyword evidence="7" id="KW-0484">Methanogenesis</keyword>
<accession>A0AA90Z9X4</accession>
<evidence type="ECO:0000313" key="9">
    <source>
        <dbReference type="EMBL" id="MDR6223684.1"/>
    </source>
</evidence>
<sequence length="105" mass="11368">MGMPISHIMASGMTGMRAAGDLVARMQFDKSMRIGEAKDFVAKKLGVSNADLSDEFVMREIREELDIGVITSVPGCAKGIAAKMNIEKLLGIDINCCDKFREITG</sequence>
<evidence type="ECO:0000256" key="5">
    <source>
        <dbReference type="ARBA" id="ARBA00022679"/>
    </source>
</evidence>
<comment type="pathway">
    <text evidence="1">One-carbon metabolism; methanogenesis from dimethylamine.</text>
</comment>
<evidence type="ECO:0000256" key="3">
    <source>
        <dbReference type="ARBA" id="ARBA00012854"/>
    </source>
</evidence>
<organism evidence="9 10">
    <name type="scientific">Methanococcoides alaskense</name>
    <dbReference type="NCBI Taxonomy" id="325778"/>
    <lineage>
        <taxon>Archaea</taxon>
        <taxon>Methanobacteriati</taxon>
        <taxon>Methanobacteriota</taxon>
        <taxon>Stenosarchaea group</taxon>
        <taxon>Methanomicrobia</taxon>
        <taxon>Methanosarcinales</taxon>
        <taxon>Methanosarcinaceae</taxon>
        <taxon>Methanococcoides</taxon>
    </lineage>
</organism>
<name>A0AA90Z9X4_9EURY</name>
<keyword evidence="4 9" id="KW-0489">Methyltransferase</keyword>
<comment type="catalytic activity">
    <reaction evidence="8">
        <text>Co(I)-[dimethylamine-specific corrinoid protein] + dimethylamine + H(+) = methyl-Co(III)-[dimethylamine-specific corrinoid protein] + methylamine</text>
        <dbReference type="Rhea" id="RHEA:41175"/>
        <dbReference type="Rhea" id="RHEA-COMP:11122"/>
        <dbReference type="Rhea" id="RHEA-COMP:11123"/>
        <dbReference type="ChEBI" id="CHEBI:15378"/>
        <dbReference type="ChEBI" id="CHEBI:58040"/>
        <dbReference type="ChEBI" id="CHEBI:59338"/>
        <dbReference type="ChEBI" id="CHEBI:85033"/>
        <dbReference type="ChEBI" id="CHEBI:85035"/>
        <dbReference type="EC" id="2.1.1.249"/>
    </reaction>
</comment>
<dbReference type="EMBL" id="JAVDQI010000010">
    <property type="protein sequence ID" value="MDR6223684.1"/>
    <property type="molecule type" value="Genomic_DNA"/>
</dbReference>
<keyword evidence="6" id="KW-0669">Pyrrolysine</keyword>
<evidence type="ECO:0000256" key="2">
    <source>
        <dbReference type="ARBA" id="ARBA00008844"/>
    </source>
</evidence>
<evidence type="ECO:0000256" key="7">
    <source>
        <dbReference type="ARBA" id="ARBA00022994"/>
    </source>
</evidence>
<reference evidence="9 10" key="1">
    <citation type="submission" date="2023-07" db="EMBL/GenBank/DDBJ databases">
        <title>Genomic Encyclopedia of Type Strains, Phase IV (KMG-IV): sequencing the most valuable type-strain genomes for metagenomic binning, comparative biology and taxonomic classification.</title>
        <authorList>
            <person name="Goeker M."/>
        </authorList>
    </citation>
    <scope>NUCLEOTIDE SEQUENCE [LARGE SCALE GENOMIC DNA]</scope>
    <source>
        <strain evidence="9 10">DSM 17273</strain>
    </source>
</reference>
<dbReference type="GO" id="GO:0032259">
    <property type="term" value="P:methylation"/>
    <property type="evidence" value="ECO:0007669"/>
    <property type="project" value="UniProtKB-KW"/>
</dbReference>
<comment type="similarity">
    <text evidence="2">Belongs to the dimethylamine methyltransferase family.</text>
</comment>
<dbReference type="AlphaFoldDB" id="A0AA90Z9X4"/>
<evidence type="ECO:0000313" key="10">
    <source>
        <dbReference type="Proteomes" id="UP001185015"/>
    </source>
</evidence>
<protein>
    <recommendedName>
        <fullName evidence="3">[dimethylamine--corrinoid protein] Co-methyltransferase</fullName>
        <ecNumber evidence="3">2.1.1.249</ecNumber>
    </recommendedName>
</protein>
<keyword evidence="5 9" id="KW-0808">Transferase</keyword>
<comment type="caution">
    <text evidence="9">The sequence shown here is derived from an EMBL/GenBank/DDBJ whole genome shotgun (WGS) entry which is preliminary data.</text>
</comment>
<evidence type="ECO:0000256" key="8">
    <source>
        <dbReference type="ARBA" id="ARBA00029367"/>
    </source>
</evidence>
<keyword evidence="10" id="KW-1185">Reference proteome</keyword>
<dbReference type="EC" id="2.1.1.249" evidence="3"/>
<evidence type="ECO:0000256" key="4">
    <source>
        <dbReference type="ARBA" id="ARBA00022603"/>
    </source>
</evidence>
<dbReference type="GO" id="GO:0043791">
    <property type="term" value="F:dimethylamine methyltransferase activity"/>
    <property type="evidence" value="ECO:0007669"/>
    <property type="project" value="UniProtKB-EC"/>
</dbReference>
<evidence type="ECO:0000256" key="6">
    <source>
        <dbReference type="ARBA" id="ARBA00022774"/>
    </source>
</evidence>
<dbReference type="InterPro" id="IPR012653">
    <property type="entry name" value="Dimeth_MeTrfase_MtbB"/>
</dbReference>
<dbReference type="Proteomes" id="UP001185015">
    <property type="component" value="Unassembled WGS sequence"/>
</dbReference>
<evidence type="ECO:0000256" key="1">
    <source>
        <dbReference type="ARBA" id="ARBA00004890"/>
    </source>
</evidence>
<proteinExistence type="inferred from homology"/>
<gene>
    <name evidence="9" type="ORF">J2750_002157</name>
</gene>